<reference evidence="2" key="1">
    <citation type="journal article" date="2019" name="Int. J. Syst. Evol. Microbiol.">
        <title>The Global Catalogue of Microorganisms (GCM) 10K type strain sequencing project: providing services to taxonomists for standard genome sequencing and annotation.</title>
        <authorList>
            <consortium name="The Broad Institute Genomics Platform"/>
            <consortium name="The Broad Institute Genome Sequencing Center for Infectious Disease"/>
            <person name="Wu L."/>
            <person name="Ma J."/>
        </authorList>
    </citation>
    <scope>NUCLEOTIDE SEQUENCE [LARGE SCALE GENOMIC DNA]</scope>
    <source>
        <strain evidence="2">JCM 18956</strain>
    </source>
</reference>
<dbReference type="RefSeq" id="WP_345375606.1">
    <property type="nucleotide sequence ID" value="NZ_BAABLM010000003.1"/>
</dbReference>
<proteinExistence type="predicted"/>
<organism evidence="1 2">
    <name type="scientific">Frondihabitans cladoniiphilus</name>
    <dbReference type="NCBI Taxonomy" id="715785"/>
    <lineage>
        <taxon>Bacteria</taxon>
        <taxon>Bacillati</taxon>
        <taxon>Actinomycetota</taxon>
        <taxon>Actinomycetes</taxon>
        <taxon>Micrococcales</taxon>
        <taxon>Microbacteriaceae</taxon>
        <taxon>Frondihabitans</taxon>
    </lineage>
</organism>
<dbReference type="SUPFAM" id="SSF53756">
    <property type="entry name" value="UDP-Glycosyltransferase/glycogen phosphorylase"/>
    <property type="match status" value="1"/>
</dbReference>
<protein>
    <submittedName>
        <fullName evidence="1">GDP-mannose--glycolipid 4-beta-D-mannosyltransferase</fullName>
    </submittedName>
</protein>
<comment type="caution">
    <text evidence="1">The sequence shown here is derived from an EMBL/GenBank/DDBJ whole genome shotgun (WGS) entry which is preliminary data.</text>
</comment>
<dbReference type="Proteomes" id="UP001501295">
    <property type="component" value="Unassembled WGS sequence"/>
</dbReference>
<gene>
    <name evidence="1" type="ORF">GCM10025780_18990</name>
</gene>
<keyword evidence="2" id="KW-1185">Reference proteome</keyword>
<name>A0ABP8VYW8_9MICO</name>
<evidence type="ECO:0000313" key="1">
    <source>
        <dbReference type="EMBL" id="GAA4674698.1"/>
    </source>
</evidence>
<sequence>MTSRRPRPRVLYSFGPPEPAANPYTTLLAERVAADADVTFFSWPAALRGRYDTFHVQWPESLVRLYSTATPSRASRLVKFVLASTVLLLNRVRGKKLVWTVHNRTPHEQGPLLERSFIRLFLRLVDHTVFLNAGETDESGRPSTVILHPDYKPVASPAASPGNPTELLLFGHLRPYKGIEQLMQLVEDDPDLGELRVAGHSADPAYGRALTARADASDRITVQTGHLGQDALNRLISDAGLVVLPYKYVYNSGALLLALTVNTPVLIRSSPTTRAVRDEVGNGWVSLFDDTLEPDDVASALEAAREVDRAVGPDLSHRSWDECASRHLELYRGLHEA</sequence>
<dbReference type="Gene3D" id="3.40.50.2000">
    <property type="entry name" value="Glycogen Phosphorylase B"/>
    <property type="match status" value="1"/>
</dbReference>
<dbReference type="EMBL" id="BAABLM010000003">
    <property type="protein sequence ID" value="GAA4674698.1"/>
    <property type="molecule type" value="Genomic_DNA"/>
</dbReference>
<evidence type="ECO:0000313" key="2">
    <source>
        <dbReference type="Proteomes" id="UP001501295"/>
    </source>
</evidence>
<accession>A0ABP8VYW8</accession>